<name>A0A3P5XMU7_9RHOB</name>
<feature type="transmembrane region" description="Helical" evidence="1">
    <location>
        <begin position="39"/>
        <end position="58"/>
    </location>
</feature>
<evidence type="ECO:0000256" key="1">
    <source>
        <dbReference type="SAM" id="Phobius"/>
    </source>
</evidence>
<keyword evidence="1" id="KW-1133">Transmembrane helix</keyword>
<keyword evidence="1" id="KW-0472">Membrane</keyword>
<keyword evidence="1" id="KW-0812">Transmembrane</keyword>
<dbReference type="AlphaFoldDB" id="A0A3P5XMU7"/>
<dbReference type="Proteomes" id="UP000277498">
    <property type="component" value="Unassembled WGS sequence"/>
</dbReference>
<evidence type="ECO:0008006" key="4">
    <source>
        <dbReference type="Google" id="ProtNLM"/>
    </source>
</evidence>
<evidence type="ECO:0000313" key="2">
    <source>
        <dbReference type="EMBL" id="VDC33048.1"/>
    </source>
</evidence>
<organism evidence="2 3">
    <name type="scientific">Pseudogemmobacter humi</name>
    <dbReference type="NCBI Taxonomy" id="2483812"/>
    <lineage>
        <taxon>Bacteria</taxon>
        <taxon>Pseudomonadati</taxon>
        <taxon>Pseudomonadota</taxon>
        <taxon>Alphaproteobacteria</taxon>
        <taxon>Rhodobacterales</taxon>
        <taxon>Paracoccaceae</taxon>
        <taxon>Pseudogemmobacter</taxon>
    </lineage>
</organism>
<dbReference type="InterPro" id="IPR018692">
    <property type="entry name" value="DUF2189"/>
</dbReference>
<dbReference type="OrthoDB" id="9809543at2"/>
<keyword evidence="3" id="KW-1185">Reference proteome</keyword>
<reference evidence="2 3" key="1">
    <citation type="submission" date="2018-11" db="EMBL/GenBank/DDBJ databases">
        <authorList>
            <person name="Criscuolo A."/>
        </authorList>
    </citation>
    <scope>NUCLEOTIDE SEQUENCE [LARGE SCALE GENOMIC DNA]</scope>
    <source>
        <strain evidence="2">ACIP111625</strain>
    </source>
</reference>
<evidence type="ECO:0000313" key="3">
    <source>
        <dbReference type="Proteomes" id="UP000277498"/>
    </source>
</evidence>
<feature type="transmembrane region" description="Helical" evidence="1">
    <location>
        <begin position="217"/>
        <end position="244"/>
    </location>
</feature>
<feature type="transmembrane region" description="Helical" evidence="1">
    <location>
        <begin position="64"/>
        <end position="88"/>
    </location>
</feature>
<feature type="transmembrane region" description="Helical" evidence="1">
    <location>
        <begin position="194"/>
        <end position="211"/>
    </location>
</feature>
<accession>A0A3P5XMU7</accession>
<gene>
    <name evidence="2" type="ORF">XINFAN_03594</name>
</gene>
<dbReference type="RefSeq" id="WP_124088287.1">
    <property type="nucleotide sequence ID" value="NZ_UXAW01000103.1"/>
</dbReference>
<protein>
    <recommendedName>
        <fullName evidence="4">DUF2189 domain-containing protein</fullName>
    </recommendedName>
</protein>
<feature type="transmembrane region" description="Helical" evidence="1">
    <location>
        <begin position="118"/>
        <end position="140"/>
    </location>
</feature>
<dbReference type="Pfam" id="PF09955">
    <property type="entry name" value="DUF2189"/>
    <property type="match status" value="1"/>
</dbReference>
<dbReference type="EMBL" id="UXAW01000103">
    <property type="protein sequence ID" value="VDC33048.1"/>
    <property type="molecule type" value="Genomic_DNA"/>
</dbReference>
<feature type="transmembrane region" description="Helical" evidence="1">
    <location>
        <begin position="160"/>
        <end position="182"/>
    </location>
</feature>
<sequence length="263" mass="28935">MTTAMAQTNAKPEPLLVDMADLREVLVAGWRDFCRAPGYGLFFALIWVLGGWLVVWAVTTRGQIWWTFPAAAGFPILGPFIACGLYEVSRRLEAGERLVPREVLGAVFRQKDGQIPSMAAMIVFYFLFWNFFAHMTFALFMGNVTMTNVSQSPEIFLTPAGLSLLAFGTLTGALIAGLLFALTVVSLPMLLDRDVDYITAMLASLTLVRASPGPMLAWGALIAALLFLAMLPGFLGLFLVLPLFGHASWHLYRRVIDWPDTPA</sequence>
<proteinExistence type="predicted"/>